<dbReference type="Pfam" id="PF00583">
    <property type="entry name" value="Acetyltransf_1"/>
    <property type="match status" value="1"/>
</dbReference>
<dbReference type="Gene3D" id="3.40.630.30">
    <property type="match status" value="1"/>
</dbReference>
<dbReference type="InterPro" id="IPR050832">
    <property type="entry name" value="Bact_Acetyltransf"/>
</dbReference>
<accession>A0A4Q2MBL1</accession>
<evidence type="ECO:0000313" key="5">
    <source>
        <dbReference type="Proteomes" id="UP000292686"/>
    </source>
</evidence>
<dbReference type="CDD" id="cd04301">
    <property type="entry name" value="NAT_SF"/>
    <property type="match status" value="1"/>
</dbReference>
<dbReference type="GO" id="GO:0016747">
    <property type="term" value="F:acyltransferase activity, transferring groups other than amino-acyl groups"/>
    <property type="evidence" value="ECO:0007669"/>
    <property type="project" value="InterPro"/>
</dbReference>
<evidence type="ECO:0000313" key="4">
    <source>
        <dbReference type="EMBL" id="RXZ86450.1"/>
    </source>
</evidence>
<dbReference type="EMBL" id="SDPM01000004">
    <property type="protein sequence ID" value="RXZ86450.1"/>
    <property type="molecule type" value="Genomic_DNA"/>
</dbReference>
<name>A0A4Q2MBL1_9MICO</name>
<keyword evidence="2" id="KW-0012">Acyltransferase</keyword>
<evidence type="ECO:0000256" key="2">
    <source>
        <dbReference type="ARBA" id="ARBA00023315"/>
    </source>
</evidence>
<comment type="caution">
    <text evidence="4">The sequence shown here is derived from an EMBL/GenBank/DDBJ whole genome shotgun (WGS) entry which is preliminary data.</text>
</comment>
<keyword evidence="1 4" id="KW-0808">Transferase</keyword>
<sequence length="171" mass="18352">MTLSAAFATTSPLWVRSWLSAEYVVDDDLVLCVSAGADRARVRVNVSVECAADWFDCYVGVDGRAEYAAEVKRILERTPSLYLSAALPSAVVGTARLTVIDDVAVLSCMAVRPEARRQGIARALISAARDAARERDVVAIGLQVVASNTPARALYAAAGFAEADGYHYRVR</sequence>
<dbReference type="PROSITE" id="PS51186">
    <property type="entry name" value="GNAT"/>
    <property type="match status" value="1"/>
</dbReference>
<reference evidence="4 5" key="1">
    <citation type="submission" date="2019-01" db="EMBL/GenBank/DDBJ databases">
        <title>Agromyces.</title>
        <authorList>
            <person name="Li J."/>
        </authorList>
    </citation>
    <scope>NUCLEOTIDE SEQUENCE [LARGE SCALE GENOMIC DNA]</scope>
    <source>
        <strain evidence="4 5">DSM 23870</strain>
    </source>
</reference>
<evidence type="ECO:0000259" key="3">
    <source>
        <dbReference type="PROSITE" id="PS51186"/>
    </source>
</evidence>
<proteinExistence type="predicted"/>
<keyword evidence="5" id="KW-1185">Reference proteome</keyword>
<dbReference type="SUPFAM" id="SSF55729">
    <property type="entry name" value="Acyl-CoA N-acyltransferases (Nat)"/>
    <property type="match status" value="1"/>
</dbReference>
<feature type="domain" description="N-acetyltransferase" evidence="3">
    <location>
        <begin position="40"/>
        <end position="171"/>
    </location>
</feature>
<organism evidence="4 5">
    <name type="scientific">Agromyces atrinae</name>
    <dbReference type="NCBI Taxonomy" id="592376"/>
    <lineage>
        <taxon>Bacteria</taxon>
        <taxon>Bacillati</taxon>
        <taxon>Actinomycetota</taxon>
        <taxon>Actinomycetes</taxon>
        <taxon>Micrococcales</taxon>
        <taxon>Microbacteriaceae</taxon>
        <taxon>Agromyces</taxon>
    </lineage>
</organism>
<dbReference type="Proteomes" id="UP000292686">
    <property type="component" value="Unassembled WGS sequence"/>
</dbReference>
<dbReference type="PANTHER" id="PTHR43877:SF1">
    <property type="entry name" value="ACETYLTRANSFERASE"/>
    <property type="match status" value="1"/>
</dbReference>
<dbReference type="PANTHER" id="PTHR43877">
    <property type="entry name" value="AMINOALKYLPHOSPHONATE N-ACETYLTRANSFERASE-RELATED-RELATED"/>
    <property type="match status" value="1"/>
</dbReference>
<evidence type="ECO:0000256" key="1">
    <source>
        <dbReference type="ARBA" id="ARBA00022679"/>
    </source>
</evidence>
<protein>
    <submittedName>
        <fullName evidence="4">GNAT family N-acetyltransferase</fullName>
    </submittedName>
</protein>
<gene>
    <name evidence="4" type="ORF">ESP50_08565</name>
</gene>
<dbReference type="InterPro" id="IPR016181">
    <property type="entry name" value="Acyl_CoA_acyltransferase"/>
</dbReference>
<dbReference type="InterPro" id="IPR000182">
    <property type="entry name" value="GNAT_dom"/>
</dbReference>
<dbReference type="OrthoDB" id="9775595at2"/>
<dbReference type="AlphaFoldDB" id="A0A4Q2MBL1"/>